<evidence type="ECO:0000313" key="3">
    <source>
        <dbReference type="Proteomes" id="UP001172102"/>
    </source>
</evidence>
<protein>
    <submittedName>
        <fullName evidence="2">Uncharacterized protein</fullName>
    </submittedName>
</protein>
<dbReference type="EMBL" id="JAUKUA010000001">
    <property type="protein sequence ID" value="KAK0729654.1"/>
    <property type="molecule type" value="Genomic_DNA"/>
</dbReference>
<name>A0AA40B8L0_9PEZI</name>
<organism evidence="2 3">
    <name type="scientific">Lasiosphaeris hirsuta</name>
    <dbReference type="NCBI Taxonomy" id="260670"/>
    <lineage>
        <taxon>Eukaryota</taxon>
        <taxon>Fungi</taxon>
        <taxon>Dikarya</taxon>
        <taxon>Ascomycota</taxon>
        <taxon>Pezizomycotina</taxon>
        <taxon>Sordariomycetes</taxon>
        <taxon>Sordariomycetidae</taxon>
        <taxon>Sordariales</taxon>
        <taxon>Lasiosphaeriaceae</taxon>
        <taxon>Lasiosphaeris</taxon>
    </lineage>
</organism>
<comment type="caution">
    <text evidence="2">The sequence shown here is derived from an EMBL/GenBank/DDBJ whole genome shotgun (WGS) entry which is preliminary data.</text>
</comment>
<feature type="compositionally biased region" description="Basic and acidic residues" evidence="1">
    <location>
        <begin position="52"/>
        <end position="62"/>
    </location>
</feature>
<evidence type="ECO:0000256" key="1">
    <source>
        <dbReference type="SAM" id="MobiDB-lite"/>
    </source>
</evidence>
<sequence>MPYFAWYGKWLRYDYKTCQFELAKSIDPDIDVESNRNTIVEGGDNTEDGEGYDTKDSERRDSNTVIGDNDNTDGKDYHTKWRFMNAEGGDSDCYPAMGDNNNGFRLNVGWITEERRVLRQWCCCLLMREPISVGGNSGKMR</sequence>
<keyword evidence="3" id="KW-1185">Reference proteome</keyword>
<evidence type="ECO:0000313" key="2">
    <source>
        <dbReference type="EMBL" id="KAK0729654.1"/>
    </source>
</evidence>
<proteinExistence type="predicted"/>
<feature type="region of interest" description="Disordered" evidence="1">
    <location>
        <begin position="35"/>
        <end position="76"/>
    </location>
</feature>
<gene>
    <name evidence="2" type="ORF">B0H67DRAFT_638247</name>
</gene>
<dbReference type="AlphaFoldDB" id="A0AA40B8L0"/>
<reference evidence="2" key="1">
    <citation type="submission" date="2023-06" db="EMBL/GenBank/DDBJ databases">
        <title>Genome-scale phylogeny and comparative genomics of the fungal order Sordariales.</title>
        <authorList>
            <consortium name="Lawrence Berkeley National Laboratory"/>
            <person name="Hensen N."/>
            <person name="Bonometti L."/>
            <person name="Westerberg I."/>
            <person name="Brannstrom I.O."/>
            <person name="Guillou S."/>
            <person name="Cros-Aarteil S."/>
            <person name="Calhoun S."/>
            <person name="Haridas S."/>
            <person name="Kuo A."/>
            <person name="Mondo S."/>
            <person name="Pangilinan J."/>
            <person name="Riley R."/>
            <person name="Labutti K."/>
            <person name="Andreopoulos B."/>
            <person name="Lipzen A."/>
            <person name="Chen C."/>
            <person name="Yanf M."/>
            <person name="Daum C."/>
            <person name="Ng V."/>
            <person name="Clum A."/>
            <person name="Steindorff A."/>
            <person name="Ohm R."/>
            <person name="Martin F."/>
            <person name="Silar P."/>
            <person name="Natvig D."/>
            <person name="Lalanne C."/>
            <person name="Gautier V."/>
            <person name="Ament-Velasquez S.L."/>
            <person name="Kruys A."/>
            <person name="Hutchinson M.I."/>
            <person name="Powell A.J."/>
            <person name="Barry K."/>
            <person name="Miller A.N."/>
            <person name="Grigoriev I.V."/>
            <person name="Debuchy R."/>
            <person name="Gladieux P."/>
            <person name="Thoren M.H."/>
            <person name="Johannesson H."/>
        </authorList>
    </citation>
    <scope>NUCLEOTIDE SEQUENCE</scope>
    <source>
        <strain evidence="2">SMH4607-1</strain>
    </source>
</reference>
<accession>A0AA40B8L0</accession>
<dbReference type="Proteomes" id="UP001172102">
    <property type="component" value="Unassembled WGS sequence"/>
</dbReference>